<dbReference type="GO" id="GO:0005524">
    <property type="term" value="F:ATP binding"/>
    <property type="evidence" value="ECO:0007669"/>
    <property type="project" value="UniProtKB-KW"/>
</dbReference>
<evidence type="ECO:0000256" key="5">
    <source>
        <dbReference type="ARBA" id="ARBA00022741"/>
    </source>
</evidence>
<dbReference type="Gene3D" id="3.30.565.10">
    <property type="entry name" value="Histidine kinase-like ATPase, C-terminal domain"/>
    <property type="match status" value="1"/>
</dbReference>
<dbReference type="CDD" id="cd16917">
    <property type="entry name" value="HATPase_UhpB-NarQ-NarX-like"/>
    <property type="match status" value="1"/>
</dbReference>
<evidence type="ECO:0000259" key="8">
    <source>
        <dbReference type="Pfam" id="PF07730"/>
    </source>
</evidence>
<keyword evidence="6" id="KW-0418">Kinase</keyword>
<sequence length="190" mass="21091">MEDRTPERLSIARELHDGIAQDLVALGYSVDVILADSGLSQQVRAALRSTRLNIDDLISKVRVEILKLRDSDTQFSQELLKKLAHEICPDIDFDFEIQDLDISPSHHVELSAIATEILRNIQAHSRATHVVIKAYMLNNKTCLEISDNGAGGVTVKDGHWGLIGIKERVEYLSGSFAIDHLLGTKISILL</sequence>
<protein>
    <recommendedName>
        <fullName evidence="2">histidine kinase</fullName>
        <ecNumber evidence="2">2.7.13.3</ecNumber>
    </recommendedName>
</protein>
<evidence type="ECO:0000256" key="3">
    <source>
        <dbReference type="ARBA" id="ARBA00022553"/>
    </source>
</evidence>
<dbReference type="PANTHER" id="PTHR24421:SF10">
    <property type="entry name" value="NITRATE_NITRITE SENSOR PROTEIN NARQ"/>
    <property type="match status" value="1"/>
</dbReference>
<dbReference type="InterPro" id="IPR050482">
    <property type="entry name" value="Sensor_HK_TwoCompSys"/>
</dbReference>
<accession>A0A6J5ZH62</accession>
<dbReference type="GO" id="GO:0016020">
    <property type="term" value="C:membrane"/>
    <property type="evidence" value="ECO:0007669"/>
    <property type="project" value="InterPro"/>
</dbReference>
<gene>
    <name evidence="9" type="ORF">UFOPK3820_00932</name>
</gene>
<name>A0A6J5ZH62_9ZZZZ</name>
<proteinExistence type="predicted"/>
<keyword evidence="4" id="KW-0808">Transferase</keyword>
<organism evidence="9">
    <name type="scientific">freshwater metagenome</name>
    <dbReference type="NCBI Taxonomy" id="449393"/>
    <lineage>
        <taxon>unclassified sequences</taxon>
        <taxon>metagenomes</taxon>
        <taxon>ecological metagenomes</taxon>
    </lineage>
</organism>
<keyword evidence="3" id="KW-0597">Phosphoprotein</keyword>
<evidence type="ECO:0000256" key="2">
    <source>
        <dbReference type="ARBA" id="ARBA00012438"/>
    </source>
</evidence>
<feature type="domain" description="Signal transduction histidine kinase subgroup 3 dimerisation and phosphoacceptor" evidence="8">
    <location>
        <begin position="7"/>
        <end position="71"/>
    </location>
</feature>
<dbReference type="AlphaFoldDB" id="A0A6J5ZH62"/>
<dbReference type="GO" id="GO:0046983">
    <property type="term" value="F:protein dimerization activity"/>
    <property type="evidence" value="ECO:0007669"/>
    <property type="project" value="InterPro"/>
</dbReference>
<evidence type="ECO:0000256" key="1">
    <source>
        <dbReference type="ARBA" id="ARBA00000085"/>
    </source>
</evidence>
<dbReference type="SUPFAM" id="SSF55874">
    <property type="entry name" value="ATPase domain of HSP90 chaperone/DNA topoisomerase II/histidine kinase"/>
    <property type="match status" value="1"/>
</dbReference>
<evidence type="ECO:0000256" key="6">
    <source>
        <dbReference type="ARBA" id="ARBA00022777"/>
    </source>
</evidence>
<dbReference type="GO" id="GO:0000155">
    <property type="term" value="F:phosphorelay sensor kinase activity"/>
    <property type="evidence" value="ECO:0007669"/>
    <property type="project" value="InterPro"/>
</dbReference>
<dbReference type="Gene3D" id="1.20.5.1930">
    <property type="match status" value="1"/>
</dbReference>
<evidence type="ECO:0000256" key="7">
    <source>
        <dbReference type="ARBA" id="ARBA00022840"/>
    </source>
</evidence>
<keyword evidence="5" id="KW-0547">Nucleotide-binding</keyword>
<evidence type="ECO:0000256" key="4">
    <source>
        <dbReference type="ARBA" id="ARBA00022679"/>
    </source>
</evidence>
<evidence type="ECO:0000313" key="9">
    <source>
        <dbReference type="EMBL" id="CAB4340668.1"/>
    </source>
</evidence>
<comment type="catalytic activity">
    <reaction evidence="1">
        <text>ATP + protein L-histidine = ADP + protein N-phospho-L-histidine.</text>
        <dbReference type="EC" id="2.7.13.3"/>
    </reaction>
</comment>
<dbReference type="Pfam" id="PF07730">
    <property type="entry name" value="HisKA_3"/>
    <property type="match status" value="1"/>
</dbReference>
<dbReference type="EC" id="2.7.13.3" evidence="2"/>
<dbReference type="EMBL" id="CAESAB010000038">
    <property type="protein sequence ID" value="CAB4340668.1"/>
    <property type="molecule type" value="Genomic_DNA"/>
</dbReference>
<dbReference type="InterPro" id="IPR036890">
    <property type="entry name" value="HATPase_C_sf"/>
</dbReference>
<dbReference type="PANTHER" id="PTHR24421">
    <property type="entry name" value="NITRATE/NITRITE SENSOR PROTEIN NARX-RELATED"/>
    <property type="match status" value="1"/>
</dbReference>
<reference evidence="9" key="1">
    <citation type="submission" date="2020-05" db="EMBL/GenBank/DDBJ databases">
        <authorList>
            <person name="Chiriac C."/>
            <person name="Salcher M."/>
            <person name="Ghai R."/>
            <person name="Kavagutti S V."/>
        </authorList>
    </citation>
    <scope>NUCLEOTIDE SEQUENCE</scope>
</reference>
<keyword evidence="7" id="KW-0067">ATP-binding</keyword>
<dbReference type="InterPro" id="IPR011712">
    <property type="entry name" value="Sig_transdc_His_kin_sub3_dim/P"/>
</dbReference>